<keyword evidence="4" id="KW-1185">Reference proteome</keyword>
<evidence type="ECO:0000259" key="2">
    <source>
        <dbReference type="Pfam" id="PF22649"/>
    </source>
</evidence>
<evidence type="ECO:0000256" key="1">
    <source>
        <dbReference type="SAM" id="MobiDB-lite"/>
    </source>
</evidence>
<feature type="domain" description="Cgl0159-like" evidence="2">
    <location>
        <begin position="99"/>
        <end position="356"/>
    </location>
</feature>
<dbReference type="InterPro" id="IPR054574">
    <property type="entry name" value="Cgl0159_dom"/>
</dbReference>
<evidence type="ECO:0000313" key="3">
    <source>
        <dbReference type="EMBL" id="GHI57629.1"/>
    </source>
</evidence>
<evidence type="ECO:0000313" key="4">
    <source>
        <dbReference type="Proteomes" id="UP000646738"/>
    </source>
</evidence>
<dbReference type="SUPFAM" id="SSF51569">
    <property type="entry name" value="Aldolase"/>
    <property type="match status" value="1"/>
</dbReference>
<accession>A0ABQ3RP40</accession>
<dbReference type="Gene3D" id="3.20.20.70">
    <property type="entry name" value="Aldolase class I"/>
    <property type="match status" value="1"/>
</dbReference>
<proteinExistence type="predicted"/>
<dbReference type="Proteomes" id="UP000646738">
    <property type="component" value="Unassembled WGS sequence"/>
</dbReference>
<gene>
    <name evidence="3" type="ORF">Srubr_74750</name>
</gene>
<organism evidence="3 4">
    <name type="scientific">Streptomyces rubradiris</name>
    <name type="common">Streptomyces achromogenes subsp. rubradiris</name>
    <dbReference type="NCBI Taxonomy" id="285531"/>
    <lineage>
        <taxon>Bacteria</taxon>
        <taxon>Bacillati</taxon>
        <taxon>Actinomycetota</taxon>
        <taxon>Actinomycetes</taxon>
        <taxon>Kitasatosporales</taxon>
        <taxon>Streptomycetaceae</taxon>
        <taxon>Streptomyces</taxon>
    </lineage>
</organism>
<dbReference type="EMBL" id="BNEA01000015">
    <property type="protein sequence ID" value="GHI57629.1"/>
    <property type="molecule type" value="Genomic_DNA"/>
</dbReference>
<dbReference type="Pfam" id="PF22649">
    <property type="entry name" value="Cgl0159"/>
    <property type="match status" value="1"/>
</dbReference>
<dbReference type="InterPro" id="IPR013785">
    <property type="entry name" value="Aldolase_TIM"/>
</dbReference>
<sequence length="359" mass="37005">MRAGRVTGTHTEGGAGAGPPATTPGGTAPGPAARPEAARPEAAPGVAVPGGAAPPEGAAGPARPQVDVAELVRVRTRHPEAIAEAAARRARRPLLDDGGRLVIVAADHPARGSLDVGDRRLAMADRADLLSRLCLALSRPGVDGVLATADILDDLLLLGALEHKVVLGSMNRGGLHGASFELDDRFTGYRPEDIERLGFDAGKLLLRVDYADPGSLATLETAARVIDAMAARRLPVFVEPFISRRGPGGELLNDLSAEAVTRAIAIASGLGGSSAYTWLKVPVTEDPDDMARVMRTSTLPAVLLGGDIGDSPADRAAAYDRWRAALRLPTVRGLVAGRSLLYPADGDVAAAVDTAVGLL</sequence>
<name>A0ABQ3RP40_STRRR</name>
<comment type="caution">
    <text evidence="3">The sequence shown here is derived from an EMBL/GenBank/DDBJ whole genome shotgun (WGS) entry which is preliminary data.</text>
</comment>
<feature type="region of interest" description="Disordered" evidence="1">
    <location>
        <begin position="1"/>
        <end position="63"/>
    </location>
</feature>
<feature type="compositionally biased region" description="Low complexity" evidence="1">
    <location>
        <begin position="18"/>
        <end position="63"/>
    </location>
</feature>
<protein>
    <recommendedName>
        <fullName evidence="2">Cgl0159-like domain-containing protein</fullName>
    </recommendedName>
</protein>
<reference evidence="4" key="1">
    <citation type="submission" date="2023-07" db="EMBL/GenBank/DDBJ databases">
        <title>Whole genome shotgun sequence of Streptomyces achromogenes subsp. rubradiris NBRC 14000.</title>
        <authorList>
            <person name="Komaki H."/>
            <person name="Tamura T."/>
        </authorList>
    </citation>
    <scope>NUCLEOTIDE SEQUENCE [LARGE SCALE GENOMIC DNA]</scope>
    <source>
        <strain evidence="4">NBRC 14000</strain>
    </source>
</reference>